<dbReference type="InterPro" id="IPR011330">
    <property type="entry name" value="Glyco_hydro/deAcase_b/a-brl"/>
</dbReference>
<sequence length="231" mass="27646">MNKKLIVELHDVSPYYKNEFFEALKLIFEEGINKYCILLIPNYKNRYNIENDISFINLIKACKQEIILHGYKHLGKNSLKYLWATNGEGEFNKLNKNETFKRIIEGKEILKKLELETLYFVPPAWISNSSLEKILLKLGFKGIGYREEIKIFPDKKIFAPTITFSNRYLLSEISKWSSDILFRIFSKFSIIRYAIHMKDFHDNEKIKLWKKLIKKAKDRRFIYYDDIYSQS</sequence>
<dbReference type="OrthoDB" id="9793440at2"/>
<reference evidence="1 2" key="1">
    <citation type="submission" date="2016-02" db="EMBL/GenBank/DDBJ databases">
        <title>Draft genome sequence of Thermodesulfatator sp. S606.</title>
        <authorList>
            <person name="Lai Q."/>
            <person name="Cao J."/>
            <person name="Dupont S."/>
            <person name="Shao Z."/>
            <person name="Jebbar M."/>
            <person name="Alain K."/>
        </authorList>
    </citation>
    <scope>NUCLEOTIDE SEQUENCE [LARGE SCALE GENOMIC DNA]</scope>
    <source>
        <strain evidence="1 2">S606</strain>
    </source>
</reference>
<evidence type="ECO:0008006" key="3">
    <source>
        <dbReference type="Google" id="ProtNLM"/>
    </source>
</evidence>
<evidence type="ECO:0000313" key="2">
    <source>
        <dbReference type="Proteomes" id="UP000076964"/>
    </source>
</evidence>
<dbReference type="CDD" id="cd11374">
    <property type="entry name" value="CE4_u10"/>
    <property type="match status" value="1"/>
</dbReference>
<keyword evidence="2" id="KW-1185">Reference proteome</keyword>
<dbReference type="Proteomes" id="UP000076964">
    <property type="component" value="Unassembled WGS sequence"/>
</dbReference>
<dbReference type="InterPro" id="IPR018763">
    <property type="entry name" value="DUF2334"/>
</dbReference>
<dbReference type="RefSeq" id="WP_068543735.1">
    <property type="nucleotide sequence ID" value="NZ_LSFI01000063.1"/>
</dbReference>
<dbReference type="Pfam" id="PF10096">
    <property type="entry name" value="DUF2334"/>
    <property type="match status" value="1"/>
</dbReference>
<dbReference type="GO" id="GO:0005975">
    <property type="term" value="P:carbohydrate metabolic process"/>
    <property type="evidence" value="ECO:0007669"/>
    <property type="project" value="InterPro"/>
</dbReference>
<proteinExistence type="predicted"/>
<dbReference type="STRING" id="1795632.TH606_10350"/>
<gene>
    <name evidence="1" type="ORF">TH606_10350</name>
</gene>
<evidence type="ECO:0000313" key="1">
    <source>
        <dbReference type="EMBL" id="OAG26804.1"/>
    </source>
</evidence>
<name>A0A177E4C4_9BACT</name>
<dbReference type="Gene3D" id="3.20.20.370">
    <property type="entry name" value="Glycoside hydrolase/deacetylase"/>
    <property type="match status" value="1"/>
</dbReference>
<organism evidence="1 2">
    <name type="scientific">Thermodesulfatator autotrophicus</name>
    <dbReference type="NCBI Taxonomy" id="1795632"/>
    <lineage>
        <taxon>Bacteria</taxon>
        <taxon>Pseudomonadati</taxon>
        <taxon>Thermodesulfobacteriota</taxon>
        <taxon>Thermodesulfobacteria</taxon>
        <taxon>Thermodesulfobacteriales</taxon>
        <taxon>Thermodesulfatatoraceae</taxon>
        <taxon>Thermodesulfatator</taxon>
    </lineage>
</organism>
<dbReference type="SUPFAM" id="SSF88713">
    <property type="entry name" value="Glycoside hydrolase/deacetylase"/>
    <property type="match status" value="1"/>
</dbReference>
<dbReference type="EMBL" id="LSFI01000063">
    <property type="protein sequence ID" value="OAG26804.1"/>
    <property type="molecule type" value="Genomic_DNA"/>
</dbReference>
<comment type="caution">
    <text evidence="1">The sequence shown here is derived from an EMBL/GenBank/DDBJ whole genome shotgun (WGS) entry which is preliminary data.</text>
</comment>
<dbReference type="AlphaFoldDB" id="A0A177E4C4"/>
<protein>
    <recommendedName>
        <fullName evidence="3">Deacetylase</fullName>
    </recommendedName>
</protein>
<accession>A0A177E4C4</accession>